<dbReference type="EMBL" id="JADJEV010000001">
    <property type="protein sequence ID" value="MBK6971592.1"/>
    <property type="molecule type" value="Genomic_DNA"/>
</dbReference>
<sequence>MLEPAVHRRPRLSIKDAIRAAALIAGALLVVLCWCLFLTPIHVTVRHAGEWVPQLRVDGVEQRLAGHPVASLHRVSITNISDDAATVELALPIPDGQPRLRFDELASVTGRWTSTSYGERVESTQPGSEITIELNGAEPELPFLDRPDGGRVRIRYDGTEREVDLASATPGWHWVRLPPRQLLSVATLAARPLGASFEIRATKLAQSRNAEPDAGIMTGEIRFGARKLIRNFELSGDQAFTVGLPSAEIVPLVLEGVGDFAALLGWSVLAILAFTLAGASLAAADPLAAVSRSNWIACFTIGFCLFALLANTSAYFFSARASAPMLGALMLVAVGVGVAGRVRHVGAGATQSSHAHLPLVVIAVTALGLWLSFWPLSFAGPGFLGTMRADSYFYATTANAIQSKSLLSTFSGGGLIGNGMRSIDLALAASLSSISGLTTGRTWLVICMALMLVPAPLSYCLVRDWLGDKRVAAVAAVSVALSAPIASLFFESYLVQYVTTAALYLNLYTALPFIRSLGQPSPVLRTSFAHGLTSAFAVLLYPYFAVVPVATFGIALWTLRKHPARLVRHLGLLIAIGLAVGNVGYTFMLNHAATGQFVDELNAIARHIVFPFHDRPKFAAFVFGLAPFHASAEMVRSLMAEITPNGLLAGLARYLALVERRAVFAVLGVIGVAYLLCLAVGRRRLLDGFGLVLAASLLGYLLLLFVAWQASGVYATCKLAWTLATLLPLIVVPALALPVVRGIGGEPSGGPRAGPLLKALAAGALGLLLTGNLISRAADPIFWIASPTAFDKANTSLAVDLAMLDAWHPPDPRPTTRFALADVSGAVLPPNQAASVLAGHVYSALVGRGYACVNCDLSDRLLQFTWFRPIDVGAVDADLLVVIGKRPATEIPGWETALHGERLSLHARPSR</sequence>
<feature type="transmembrane region" description="Helical" evidence="1">
    <location>
        <begin position="688"/>
        <end position="708"/>
    </location>
</feature>
<accession>A0A9D7E0X2</accession>
<feature type="transmembrane region" description="Helical" evidence="1">
    <location>
        <begin position="354"/>
        <end position="374"/>
    </location>
</feature>
<reference evidence="3" key="1">
    <citation type="journal article" date="2021" name="Nat. Commun.">
        <title>Connecting structure to function with the recovery of over 1000 high-quality metagenome-assembled genomes from activated sludge using long-read sequencing.</title>
        <authorList>
            <person name="Singleton C.M."/>
            <person name="Petriglieri F."/>
            <person name="Kristensen J.M."/>
            <person name="Kirkegaard R.H."/>
            <person name="Michaelsen T.Y."/>
            <person name="Andersen M.H."/>
            <person name="Kondrotaite Z."/>
            <person name="Karst S.M."/>
            <person name="Dueholm M.S."/>
            <person name="Nielsen P.H."/>
            <person name="Albertsen M."/>
        </authorList>
    </citation>
    <scope>NUCLEOTIDE SEQUENCE [LARGE SCALE GENOMIC DNA]</scope>
</reference>
<dbReference type="AlphaFoldDB" id="A0A9D7E0X2"/>
<feature type="transmembrane region" description="Helical" evidence="1">
    <location>
        <begin position="323"/>
        <end position="342"/>
    </location>
</feature>
<keyword evidence="1" id="KW-0812">Transmembrane</keyword>
<feature type="transmembrane region" description="Helical" evidence="1">
    <location>
        <begin position="295"/>
        <end position="317"/>
    </location>
</feature>
<evidence type="ECO:0000313" key="3">
    <source>
        <dbReference type="Proteomes" id="UP000807785"/>
    </source>
</evidence>
<feature type="transmembrane region" description="Helical" evidence="1">
    <location>
        <begin position="20"/>
        <end position="39"/>
    </location>
</feature>
<name>A0A9D7E0X2_9PROT</name>
<feature type="transmembrane region" description="Helical" evidence="1">
    <location>
        <begin position="442"/>
        <end position="462"/>
    </location>
</feature>
<dbReference type="Proteomes" id="UP000807785">
    <property type="component" value="Unassembled WGS sequence"/>
</dbReference>
<organism evidence="2 3">
    <name type="scientific">Candidatus Methylophosphatis roskildensis</name>
    <dbReference type="NCBI Taxonomy" id="2899263"/>
    <lineage>
        <taxon>Bacteria</taxon>
        <taxon>Pseudomonadati</taxon>
        <taxon>Pseudomonadota</taxon>
        <taxon>Betaproteobacteria</taxon>
        <taxon>Nitrosomonadales</taxon>
        <taxon>Sterolibacteriaceae</taxon>
        <taxon>Candidatus Methylophosphatis</taxon>
    </lineage>
</organism>
<feature type="transmembrane region" description="Helical" evidence="1">
    <location>
        <begin position="260"/>
        <end position="283"/>
    </location>
</feature>
<proteinExistence type="predicted"/>
<comment type="caution">
    <text evidence="2">The sequence shown here is derived from an EMBL/GenBank/DDBJ whole genome shotgun (WGS) entry which is preliminary data.</text>
</comment>
<keyword evidence="1" id="KW-1133">Transmembrane helix</keyword>
<feature type="transmembrane region" description="Helical" evidence="1">
    <location>
        <begin position="471"/>
        <end position="490"/>
    </location>
</feature>
<evidence type="ECO:0000313" key="2">
    <source>
        <dbReference type="EMBL" id="MBK6971592.1"/>
    </source>
</evidence>
<evidence type="ECO:0000256" key="1">
    <source>
        <dbReference type="SAM" id="Phobius"/>
    </source>
</evidence>
<feature type="transmembrane region" description="Helical" evidence="1">
    <location>
        <begin position="662"/>
        <end position="682"/>
    </location>
</feature>
<feature type="transmembrane region" description="Helical" evidence="1">
    <location>
        <begin position="535"/>
        <end position="557"/>
    </location>
</feature>
<keyword evidence="1" id="KW-0472">Membrane</keyword>
<protein>
    <submittedName>
        <fullName evidence="2">Uncharacterized protein</fullName>
    </submittedName>
</protein>
<feature type="transmembrane region" description="Helical" evidence="1">
    <location>
        <begin position="720"/>
        <end position="744"/>
    </location>
</feature>
<gene>
    <name evidence="2" type="ORF">IPH26_01010</name>
</gene>
<feature type="transmembrane region" description="Helical" evidence="1">
    <location>
        <begin position="569"/>
        <end position="588"/>
    </location>
</feature>